<feature type="transmembrane region" description="Helical" evidence="7">
    <location>
        <begin position="33"/>
        <end position="55"/>
    </location>
</feature>
<evidence type="ECO:0000256" key="3">
    <source>
        <dbReference type="ARBA" id="ARBA00022692"/>
    </source>
</evidence>
<evidence type="ECO:0000256" key="5">
    <source>
        <dbReference type="ARBA" id="ARBA00023136"/>
    </source>
</evidence>
<dbReference type="GO" id="GO:0016020">
    <property type="term" value="C:membrane"/>
    <property type="evidence" value="ECO:0007669"/>
    <property type="project" value="UniProtKB-SubCell"/>
</dbReference>
<dbReference type="InterPro" id="IPR000612">
    <property type="entry name" value="PMP3"/>
</dbReference>
<evidence type="ECO:0000256" key="1">
    <source>
        <dbReference type="ARBA" id="ARBA00004370"/>
    </source>
</evidence>
<evidence type="ECO:0008006" key="10">
    <source>
        <dbReference type="Google" id="ProtNLM"/>
    </source>
</evidence>
<evidence type="ECO:0000256" key="6">
    <source>
        <dbReference type="SAM" id="MobiDB-lite"/>
    </source>
</evidence>
<keyword evidence="5 7" id="KW-0472">Membrane</keyword>
<evidence type="ECO:0000313" key="8">
    <source>
        <dbReference type="EMBL" id="CAF9911127.1"/>
    </source>
</evidence>
<reference evidence="8" key="1">
    <citation type="submission" date="2021-03" db="EMBL/GenBank/DDBJ databases">
        <authorList>
            <person name="Tagirdzhanova G."/>
        </authorList>
    </citation>
    <scope>NUCLEOTIDE SEQUENCE</scope>
</reference>
<evidence type="ECO:0000313" key="9">
    <source>
        <dbReference type="Proteomes" id="UP000664169"/>
    </source>
</evidence>
<keyword evidence="3 7" id="KW-0812">Transmembrane</keyword>
<comment type="caution">
    <text evidence="8">The sequence shown here is derived from an EMBL/GenBank/DDBJ whole genome shotgun (WGS) entry which is preliminary data.</text>
</comment>
<gene>
    <name evidence="8" type="ORF">GOMPHAMPRED_007313</name>
</gene>
<dbReference type="EMBL" id="CAJPDQ010000006">
    <property type="protein sequence ID" value="CAF9911127.1"/>
    <property type="molecule type" value="Genomic_DNA"/>
</dbReference>
<evidence type="ECO:0000256" key="4">
    <source>
        <dbReference type="ARBA" id="ARBA00022989"/>
    </source>
</evidence>
<name>A0A8H3ERZ6_9LECA</name>
<feature type="region of interest" description="Disordered" evidence="6">
    <location>
        <begin position="88"/>
        <end position="156"/>
    </location>
</feature>
<protein>
    <recommendedName>
        <fullName evidence="10">Stress response RCI peptide</fullName>
    </recommendedName>
</protein>
<keyword evidence="4 7" id="KW-1133">Transmembrane helix</keyword>
<feature type="compositionally biased region" description="Low complexity" evidence="6">
    <location>
        <begin position="88"/>
        <end position="106"/>
    </location>
</feature>
<dbReference type="PANTHER" id="PTHR21659">
    <property type="entry name" value="HYDROPHOBIC PROTEIN RCI2 LOW TEMPERATURE AND SALT RESPONSIVE PROTEIN LTI6 -RELATED"/>
    <property type="match status" value="1"/>
</dbReference>
<dbReference type="Proteomes" id="UP000664169">
    <property type="component" value="Unassembled WGS sequence"/>
</dbReference>
<organism evidence="8 9">
    <name type="scientific">Gomphillus americanus</name>
    <dbReference type="NCBI Taxonomy" id="1940652"/>
    <lineage>
        <taxon>Eukaryota</taxon>
        <taxon>Fungi</taxon>
        <taxon>Dikarya</taxon>
        <taxon>Ascomycota</taxon>
        <taxon>Pezizomycotina</taxon>
        <taxon>Lecanoromycetes</taxon>
        <taxon>OSLEUM clade</taxon>
        <taxon>Ostropomycetidae</taxon>
        <taxon>Ostropales</taxon>
        <taxon>Graphidaceae</taxon>
        <taxon>Gomphilloideae</taxon>
        <taxon>Gomphillus</taxon>
    </lineage>
</organism>
<dbReference type="PANTHER" id="PTHR21659:SF57">
    <property type="entry name" value="PLASMA MEMBRANE PROTEOLIPID 31"/>
    <property type="match status" value="1"/>
</dbReference>
<keyword evidence="9" id="KW-1185">Reference proteome</keyword>
<sequence>MATGGDVFLAFLALFFPPLAVWVKRGICSCDSLLNILLCMLGVLPGLIHAWYIILKYPEGYEPLPGDADYEGGHRVTYYYVARAQGGNAPPAAPPAGTRTGAPDGGKAQRQLQRGASYGTVGGGGEGSSQAQGQGQGQLPPTYAEAVKGDNKVQGP</sequence>
<dbReference type="PROSITE" id="PS01309">
    <property type="entry name" value="UPF0057"/>
    <property type="match status" value="1"/>
</dbReference>
<dbReference type="Pfam" id="PF01679">
    <property type="entry name" value="Pmp3"/>
    <property type="match status" value="1"/>
</dbReference>
<comment type="similarity">
    <text evidence="2">Belongs to the UPF0057 (PMP3) family.</text>
</comment>
<dbReference type="OrthoDB" id="2802411at2759"/>
<evidence type="ECO:0000256" key="7">
    <source>
        <dbReference type="SAM" id="Phobius"/>
    </source>
</evidence>
<proteinExistence type="inferred from homology"/>
<dbReference type="AlphaFoldDB" id="A0A8H3ERZ6"/>
<feature type="compositionally biased region" description="Basic and acidic residues" evidence="6">
    <location>
        <begin position="147"/>
        <end position="156"/>
    </location>
</feature>
<accession>A0A8H3ERZ6</accession>
<evidence type="ECO:0000256" key="2">
    <source>
        <dbReference type="ARBA" id="ARBA00009530"/>
    </source>
</evidence>
<comment type="subcellular location">
    <subcellularLocation>
        <location evidence="1">Membrane</location>
    </subcellularLocation>
</comment>